<accession>A0A6A6BQA8</accession>
<proteinExistence type="predicted"/>
<dbReference type="AlphaFoldDB" id="A0A6A6BQA8"/>
<evidence type="ECO:0000313" key="2">
    <source>
        <dbReference type="Proteomes" id="UP000799438"/>
    </source>
</evidence>
<protein>
    <submittedName>
        <fullName evidence="1">Uncharacterized protein</fullName>
    </submittedName>
</protein>
<dbReference type="RefSeq" id="XP_033401650.1">
    <property type="nucleotide sequence ID" value="XM_033534938.1"/>
</dbReference>
<dbReference type="SUPFAM" id="SSF52047">
    <property type="entry name" value="RNI-like"/>
    <property type="match status" value="1"/>
</dbReference>
<dbReference type="Proteomes" id="UP000799438">
    <property type="component" value="Unassembled WGS sequence"/>
</dbReference>
<gene>
    <name evidence="1" type="ORF">K452DRAFT_103638</name>
</gene>
<dbReference type="GeneID" id="54292429"/>
<organism evidence="1 2">
    <name type="scientific">Aplosporella prunicola CBS 121167</name>
    <dbReference type="NCBI Taxonomy" id="1176127"/>
    <lineage>
        <taxon>Eukaryota</taxon>
        <taxon>Fungi</taxon>
        <taxon>Dikarya</taxon>
        <taxon>Ascomycota</taxon>
        <taxon>Pezizomycotina</taxon>
        <taxon>Dothideomycetes</taxon>
        <taxon>Dothideomycetes incertae sedis</taxon>
        <taxon>Botryosphaeriales</taxon>
        <taxon>Aplosporellaceae</taxon>
        <taxon>Aplosporella</taxon>
    </lineage>
</organism>
<keyword evidence="2" id="KW-1185">Reference proteome</keyword>
<reference evidence="1" key="1">
    <citation type="journal article" date="2020" name="Stud. Mycol.">
        <title>101 Dothideomycetes genomes: a test case for predicting lifestyles and emergence of pathogens.</title>
        <authorList>
            <person name="Haridas S."/>
            <person name="Albert R."/>
            <person name="Binder M."/>
            <person name="Bloem J."/>
            <person name="Labutti K."/>
            <person name="Salamov A."/>
            <person name="Andreopoulos B."/>
            <person name="Baker S."/>
            <person name="Barry K."/>
            <person name="Bills G."/>
            <person name="Bluhm B."/>
            <person name="Cannon C."/>
            <person name="Castanera R."/>
            <person name="Culley D."/>
            <person name="Daum C."/>
            <person name="Ezra D."/>
            <person name="Gonzalez J."/>
            <person name="Henrissat B."/>
            <person name="Kuo A."/>
            <person name="Liang C."/>
            <person name="Lipzen A."/>
            <person name="Lutzoni F."/>
            <person name="Magnuson J."/>
            <person name="Mondo S."/>
            <person name="Nolan M."/>
            <person name="Ohm R."/>
            <person name="Pangilinan J."/>
            <person name="Park H.-J."/>
            <person name="Ramirez L."/>
            <person name="Alfaro M."/>
            <person name="Sun H."/>
            <person name="Tritt A."/>
            <person name="Yoshinaga Y."/>
            <person name="Zwiers L.-H."/>
            <person name="Turgeon B."/>
            <person name="Goodwin S."/>
            <person name="Spatafora J."/>
            <person name="Crous P."/>
            <person name="Grigoriev I."/>
        </authorList>
    </citation>
    <scope>NUCLEOTIDE SEQUENCE</scope>
    <source>
        <strain evidence="1">CBS 121167</strain>
    </source>
</reference>
<dbReference type="EMBL" id="ML995476">
    <property type="protein sequence ID" value="KAF2145938.1"/>
    <property type="molecule type" value="Genomic_DNA"/>
</dbReference>
<evidence type="ECO:0000313" key="1">
    <source>
        <dbReference type="EMBL" id="KAF2145938.1"/>
    </source>
</evidence>
<name>A0A6A6BQA8_9PEZI</name>
<sequence length="308" mass="35455">MTPYIITIISSPSNYFKKVTTLELGGQPRESFDIRNLNNFLLNGVPLPERLHLSCIRLPWFLINIVPRLKLSELTFYKTVIKPTTLSMLINISALKVLKISECGIETKRLITCLTLRDPTTPLTLKTLMVEARILSDDDNLAEALDRLLLSFDTLEELKIKLRCSEIVVDLPQVAGIKNHSAQLKRCLVSVIREDTQHPVYFTRNQIQEIVLHCQKLTQFGVDLPNINYMDFRGADYWNNPGWLRYRSFLVSINDNRILDIVFAFATCFCYFGLLHAENDSPLATPRDTLDSYGTHQVFASRHRHPRY</sequence>